<comment type="caution">
    <text evidence="1">The sequence shown here is derived from an EMBL/GenBank/DDBJ whole genome shotgun (WGS) entry which is preliminary data.</text>
</comment>
<accession>A0A1J5SYS0</accession>
<dbReference type="EMBL" id="MIYV01000007">
    <property type="protein sequence ID" value="OIR13639.1"/>
    <property type="molecule type" value="Genomic_DNA"/>
</dbReference>
<evidence type="ECO:0000313" key="1">
    <source>
        <dbReference type="EMBL" id="OIR13639.1"/>
    </source>
</evidence>
<gene>
    <name evidence="1" type="ORF">BEU03_02000</name>
</gene>
<proteinExistence type="predicted"/>
<name>A0A1J5SYS0_9ARCH</name>
<protein>
    <submittedName>
        <fullName evidence="1">Uncharacterized protein</fullName>
    </submittedName>
</protein>
<dbReference type="AlphaFoldDB" id="A0A1J5SYS0"/>
<sequence length="79" mass="9104">MLDEGRRTEMIYFLKEVVSDAGVSDKLAEPFLASLAAKGSRESVNSAVEFLDSKIEEEFISEEVRDPIKKIMRRFTKYR</sequence>
<evidence type="ECO:0000313" key="2">
    <source>
        <dbReference type="Proteomes" id="UP000183403"/>
    </source>
</evidence>
<organism evidence="1 2">
    <name type="scientific">Marine Group III euryarchaeote CG-Epi6</name>
    <dbReference type="NCBI Taxonomy" id="1889000"/>
    <lineage>
        <taxon>Archaea</taxon>
        <taxon>Methanobacteriati</taxon>
        <taxon>Thermoplasmatota</taxon>
        <taxon>Thermoplasmata</taxon>
        <taxon>Candidatus Thermoprofundales</taxon>
    </lineage>
</organism>
<dbReference type="Proteomes" id="UP000183403">
    <property type="component" value="Unassembled WGS sequence"/>
</dbReference>
<reference evidence="1 2" key="1">
    <citation type="submission" date="2016-08" db="EMBL/GenBank/DDBJ databases">
        <title>New Insights into Marine Group III Euryarchaeota, from dark to light.</title>
        <authorList>
            <person name="Haro-Moreno J.M."/>
            <person name="Rodriguez-Valera F."/>
            <person name="Lopez-Garcia P."/>
            <person name="Moreira D."/>
            <person name="Martin-Cuadrado A.B."/>
        </authorList>
    </citation>
    <scope>NUCLEOTIDE SEQUENCE [LARGE SCALE GENOMIC DNA]</scope>
    <source>
        <strain evidence="1">CG-Epi6</strain>
    </source>
</reference>